<sequence>MCGMCGLLGGGNHWSNTIPPVKGANARSQRLIHVALANRVLASYRLKLDDFHGQSFVLSSPTGASELVGDFGQVWRVAEQMLGRLLDPLTLFDLDQATPSPTPPSGDRATATTSHRFADNQSAS</sequence>
<proteinExistence type="predicted"/>
<feature type="compositionally biased region" description="Polar residues" evidence="1">
    <location>
        <begin position="110"/>
        <end position="124"/>
    </location>
</feature>
<evidence type="ECO:0000313" key="2">
    <source>
        <dbReference type="EMBL" id="SAL36428.1"/>
    </source>
</evidence>
<gene>
    <name evidence="2" type="ORF">AWB69_03484</name>
</gene>
<dbReference type="Proteomes" id="UP000054683">
    <property type="component" value="Unassembled WGS sequence"/>
</dbReference>
<evidence type="ECO:0000313" key="3">
    <source>
        <dbReference type="Proteomes" id="UP000054683"/>
    </source>
</evidence>
<feature type="region of interest" description="Disordered" evidence="1">
    <location>
        <begin position="94"/>
        <end position="124"/>
    </location>
</feature>
<dbReference type="AlphaFoldDB" id="A0A158GWH1"/>
<protein>
    <submittedName>
        <fullName evidence="2">Uncharacterized protein</fullName>
    </submittedName>
</protein>
<dbReference type="EMBL" id="FCOK02000021">
    <property type="protein sequence ID" value="SAL36428.1"/>
    <property type="molecule type" value="Genomic_DNA"/>
</dbReference>
<reference evidence="2 3" key="1">
    <citation type="submission" date="2016-01" db="EMBL/GenBank/DDBJ databases">
        <authorList>
            <person name="Oliw E.H."/>
        </authorList>
    </citation>
    <scope>NUCLEOTIDE SEQUENCE [LARGE SCALE GENOMIC DNA]</scope>
    <source>
        <strain evidence="2">LMG 27134</strain>
    </source>
</reference>
<evidence type="ECO:0000256" key="1">
    <source>
        <dbReference type="SAM" id="MobiDB-lite"/>
    </source>
</evidence>
<name>A0A158GWH1_9BURK</name>
<organism evidence="2 3">
    <name type="scientific">Caballeronia udeis</name>
    <dbReference type="NCBI Taxonomy" id="1232866"/>
    <lineage>
        <taxon>Bacteria</taxon>
        <taxon>Pseudomonadati</taxon>
        <taxon>Pseudomonadota</taxon>
        <taxon>Betaproteobacteria</taxon>
        <taxon>Burkholderiales</taxon>
        <taxon>Burkholderiaceae</taxon>
        <taxon>Caballeronia</taxon>
    </lineage>
</organism>
<accession>A0A158GWH1</accession>